<gene>
    <name evidence="6" type="primary">srrB</name>
    <name evidence="6" type="ORF">ERS852411_03259</name>
</gene>
<dbReference type="GO" id="GO:0004673">
    <property type="term" value="F:protein histidine kinase activity"/>
    <property type="evidence" value="ECO:0007669"/>
    <property type="project" value="UniProtKB-EC"/>
</dbReference>
<proteinExistence type="predicted"/>
<dbReference type="GO" id="GO:0000160">
    <property type="term" value="P:phosphorelay signal transduction system"/>
    <property type="evidence" value="ECO:0007669"/>
    <property type="project" value="UniProtKB-KW"/>
</dbReference>
<dbReference type="EMBL" id="CYZT01000390">
    <property type="protein sequence ID" value="CUP53216.1"/>
    <property type="molecule type" value="Genomic_DNA"/>
</dbReference>
<dbReference type="AlphaFoldDB" id="A0A174P068"/>
<keyword evidence="4" id="KW-0902">Two-component regulatory system</keyword>
<feature type="domain" description="Histidine kinase" evidence="5">
    <location>
        <begin position="1"/>
        <end position="104"/>
    </location>
</feature>
<reference evidence="6 7" key="1">
    <citation type="submission" date="2015-09" db="EMBL/GenBank/DDBJ databases">
        <authorList>
            <consortium name="Pathogen Informatics"/>
        </authorList>
    </citation>
    <scope>NUCLEOTIDE SEQUENCE [LARGE SCALE GENOMIC DNA]</scope>
    <source>
        <strain evidence="6 7">2789STDY5608854</strain>
    </source>
</reference>
<sequence length="183" mass="19826">MKEIALYTLDIAQNSITAQARRLDITLTEEGETITLSIRDDGTGMAPELLARVSDPFTTTRTTRSMGLGLPLLRLAAEQTGGSLSIESTLGVGTAVTAVFVASHIDCPPVGDMAGTITLLIQGAPDLELHYTHRRGDALARLDTEELRALLGPELSLAEPELILWIRDYLQEQEALLQEQKGM</sequence>
<organism evidence="6 7">
    <name type="scientific">Flavonifractor plautii</name>
    <name type="common">Fusobacterium plautii</name>
    <dbReference type="NCBI Taxonomy" id="292800"/>
    <lineage>
        <taxon>Bacteria</taxon>
        <taxon>Bacillati</taxon>
        <taxon>Bacillota</taxon>
        <taxon>Clostridia</taxon>
        <taxon>Eubacteriales</taxon>
        <taxon>Oscillospiraceae</taxon>
        <taxon>Flavonifractor</taxon>
    </lineage>
</organism>
<evidence type="ECO:0000313" key="7">
    <source>
        <dbReference type="Proteomes" id="UP000095746"/>
    </source>
</evidence>
<evidence type="ECO:0000256" key="4">
    <source>
        <dbReference type="ARBA" id="ARBA00023012"/>
    </source>
</evidence>
<dbReference type="EC" id="2.7.13.3" evidence="2"/>
<keyword evidence="6" id="KW-0808">Transferase</keyword>
<dbReference type="SUPFAM" id="SSF55874">
    <property type="entry name" value="ATPase domain of HSP90 chaperone/DNA topoisomerase II/histidine kinase"/>
    <property type="match status" value="1"/>
</dbReference>
<evidence type="ECO:0000256" key="1">
    <source>
        <dbReference type="ARBA" id="ARBA00000085"/>
    </source>
</evidence>
<dbReference type="SMART" id="SM00387">
    <property type="entry name" value="HATPase_c"/>
    <property type="match status" value="1"/>
</dbReference>
<dbReference type="Proteomes" id="UP000095746">
    <property type="component" value="Unassembled WGS sequence"/>
</dbReference>
<evidence type="ECO:0000313" key="6">
    <source>
        <dbReference type="EMBL" id="CUP53216.1"/>
    </source>
</evidence>
<evidence type="ECO:0000259" key="5">
    <source>
        <dbReference type="PROSITE" id="PS50109"/>
    </source>
</evidence>
<accession>A0A174P068</accession>
<dbReference type="PROSITE" id="PS50109">
    <property type="entry name" value="HIS_KIN"/>
    <property type="match status" value="1"/>
</dbReference>
<dbReference type="InterPro" id="IPR036890">
    <property type="entry name" value="HATPase_C_sf"/>
</dbReference>
<dbReference type="InterPro" id="IPR005467">
    <property type="entry name" value="His_kinase_dom"/>
</dbReference>
<protein>
    <recommendedName>
        <fullName evidence="2">histidine kinase</fullName>
        <ecNumber evidence="2">2.7.13.3</ecNumber>
    </recommendedName>
</protein>
<comment type="catalytic activity">
    <reaction evidence="1">
        <text>ATP + protein L-histidine = ADP + protein N-phospho-L-histidine.</text>
        <dbReference type="EC" id="2.7.13.3"/>
    </reaction>
</comment>
<name>A0A174P068_FLAPL</name>
<keyword evidence="3" id="KW-0418">Kinase</keyword>
<evidence type="ECO:0000256" key="2">
    <source>
        <dbReference type="ARBA" id="ARBA00012438"/>
    </source>
</evidence>
<dbReference type="Pfam" id="PF02518">
    <property type="entry name" value="HATPase_c"/>
    <property type="match status" value="1"/>
</dbReference>
<dbReference type="InterPro" id="IPR003594">
    <property type="entry name" value="HATPase_dom"/>
</dbReference>
<dbReference type="PANTHER" id="PTHR43065">
    <property type="entry name" value="SENSOR HISTIDINE KINASE"/>
    <property type="match status" value="1"/>
</dbReference>
<dbReference type="RefSeq" id="WP_021631075.1">
    <property type="nucleotide sequence ID" value="NZ_JADNAN010000018.1"/>
</dbReference>
<dbReference type="Gene3D" id="3.30.565.10">
    <property type="entry name" value="Histidine kinase-like ATPase, C-terminal domain"/>
    <property type="match status" value="1"/>
</dbReference>
<evidence type="ECO:0000256" key="3">
    <source>
        <dbReference type="ARBA" id="ARBA00022777"/>
    </source>
</evidence>
<dbReference type="InterPro" id="IPR004358">
    <property type="entry name" value="Sig_transdc_His_kin-like_C"/>
</dbReference>
<dbReference type="PRINTS" id="PR00344">
    <property type="entry name" value="BCTRLSENSOR"/>
</dbReference>